<comment type="caution">
    <text evidence="1">The sequence shown here is derived from an EMBL/GenBank/DDBJ whole genome shotgun (WGS) entry which is preliminary data.</text>
</comment>
<proteinExistence type="predicted"/>
<reference evidence="1" key="1">
    <citation type="submission" date="2021-02" db="EMBL/GenBank/DDBJ databases">
        <authorList>
            <consortium name="DOE Joint Genome Institute"/>
            <person name="Ahrendt S."/>
            <person name="Looney B.P."/>
            <person name="Miyauchi S."/>
            <person name="Morin E."/>
            <person name="Drula E."/>
            <person name="Courty P.E."/>
            <person name="Chicoki N."/>
            <person name="Fauchery L."/>
            <person name="Kohler A."/>
            <person name="Kuo A."/>
            <person name="Labutti K."/>
            <person name="Pangilinan J."/>
            <person name="Lipzen A."/>
            <person name="Riley R."/>
            <person name="Andreopoulos W."/>
            <person name="He G."/>
            <person name="Johnson J."/>
            <person name="Barry K.W."/>
            <person name="Grigoriev I.V."/>
            <person name="Nagy L."/>
            <person name="Hibbett D."/>
            <person name="Henrissat B."/>
            <person name="Matheny P.B."/>
            <person name="Labbe J."/>
            <person name="Martin F."/>
        </authorList>
    </citation>
    <scope>NUCLEOTIDE SEQUENCE</scope>
    <source>
        <strain evidence="1">FP105234-sp</strain>
    </source>
</reference>
<name>A0ACB8RJW8_9AGAM</name>
<dbReference type="Proteomes" id="UP000814033">
    <property type="component" value="Unassembled WGS sequence"/>
</dbReference>
<organism evidence="1 2">
    <name type="scientific">Auriscalpium vulgare</name>
    <dbReference type="NCBI Taxonomy" id="40419"/>
    <lineage>
        <taxon>Eukaryota</taxon>
        <taxon>Fungi</taxon>
        <taxon>Dikarya</taxon>
        <taxon>Basidiomycota</taxon>
        <taxon>Agaricomycotina</taxon>
        <taxon>Agaricomycetes</taxon>
        <taxon>Russulales</taxon>
        <taxon>Auriscalpiaceae</taxon>
        <taxon>Auriscalpium</taxon>
    </lineage>
</organism>
<sequence>VVVPSTKRPRDNSPGPLSRTRQRLAPGAHAFRFSPVHDPHLNTHLADTTNAFPSDTPLLPSFVSGWHGASTSRPVSFSLSPGPTRPAHNPPPVSIAPAGWVDPVLSPCARSSPGVISLRELSALTTLAFRLTFF</sequence>
<feature type="non-terminal residue" evidence="1">
    <location>
        <position position="1"/>
    </location>
</feature>
<accession>A0ACB8RJW8</accession>
<reference evidence="1" key="2">
    <citation type="journal article" date="2022" name="New Phytol.">
        <title>Evolutionary transition to the ectomycorrhizal habit in the genomes of a hyperdiverse lineage of mushroom-forming fungi.</title>
        <authorList>
            <person name="Looney B."/>
            <person name="Miyauchi S."/>
            <person name="Morin E."/>
            <person name="Drula E."/>
            <person name="Courty P.E."/>
            <person name="Kohler A."/>
            <person name="Kuo A."/>
            <person name="LaButti K."/>
            <person name="Pangilinan J."/>
            <person name="Lipzen A."/>
            <person name="Riley R."/>
            <person name="Andreopoulos W."/>
            <person name="He G."/>
            <person name="Johnson J."/>
            <person name="Nolan M."/>
            <person name="Tritt A."/>
            <person name="Barry K.W."/>
            <person name="Grigoriev I.V."/>
            <person name="Nagy L.G."/>
            <person name="Hibbett D."/>
            <person name="Henrissat B."/>
            <person name="Matheny P.B."/>
            <person name="Labbe J."/>
            <person name="Martin F.M."/>
        </authorList>
    </citation>
    <scope>NUCLEOTIDE SEQUENCE</scope>
    <source>
        <strain evidence="1">FP105234-sp</strain>
    </source>
</reference>
<protein>
    <submittedName>
        <fullName evidence="1">Uncharacterized protein</fullName>
    </submittedName>
</protein>
<dbReference type="EMBL" id="MU275991">
    <property type="protein sequence ID" value="KAI0044202.1"/>
    <property type="molecule type" value="Genomic_DNA"/>
</dbReference>
<keyword evidence="2" id="KW-1185">Reference proteome</keyword>
<evidence type="ECO:0000313" key="2">
    <source>
        <dbReference type="Proteomes" id="UP000814033"/>
    </source>
</evidence>
<evidence type="ECO:0000313" key="1">
    <source>
        <dbReference type="EMBL" id="KAI0044202.1"/>
    </source>
</evidence>
<gene>
    <name evidence="1" type="ORF">FA95DRAFT_1562507</name>
</gene>